<dbReference type="EMBL" id="JAGMUV010000022">
    <property type="protein sequence ID" value="KAH7124308.1"/>
    <property type="molecule type" value="Genomic_DNA"/>
</dbReference>
<feature type="domain" description="Rhodopsin" evidence="7">
    <location>
        <begin position="35"/>
        <end position="258"/>
    </location>
</feature>
<keyword evidence="4 6" id="KW-0472">Membrane</keyword>
<keyword evidence="3 6" id="KW-1133">Transmembrane helix</keyword>
<feature type="transmembrane region" description="Helical" evidence="6">
    <location>
        <begin position="15"/>
        <end position="35"/>
    </location>
</feature>
<feature type="transmembrane region" description="Helical" evidence="6">
    <location>
        <begin position="116"/>
        <end position="138"/>
    </location>
</feature>
<evidence type="ECO:0000256" key="3">
    <source>
        <dbReference type="ARBA" id="ARBA00022989"/>
    </source>
</evidence>
<dbReference type="PANTHER" id="PTHR33048">
    <property type="entry name" value="PTH11-LIKE INTEGRAL MEMBRANE PROTEIN (AFU_ORTHOLOGUE AFUA_5G11245)"/>
    <property type="match status" value="1"/>
</dbReference>
<dbReference type="GO" id="GO:0016020">
    <property type="term" value="C:membrane"/>
    <property type="evidence" value="ECO:0007669"/>
    <property type="project" value="UniProtKB-SubCell"/>
</dbReference>
<protein>
    <recommendedName>
        <fullName evidence="7">Rhodopsin domain-containing protein</fullName>
    </recommendedName>
</protein>
<evidence type="ECO:0000256" key="4">
    <source>
        <dbReference type="ARBA" id="ARBA00023136"/>
    </source>
</evidence>
<comment type="subcellular location">
    <subcellularLocation>
        <location evidence="1">Membrane</location>
        <topology evidence="1">Multi-pass membrane protein</topology>
    </subcellularLocation>
</comment>
<feature type="transmembrane region" description="Helical" evidence="6">
    <location>
        <begin position="84"/>
        <end position="104"/>
    </location>
</feature>
<evidence type="ECO:0000313" key="8">
    <source>
        <dbReference type="EMBL" id="KAH7124308.1"/>
    </source>
</evidence>
<sequence length="325" mass="36968">MASSESIPDASETRAPVLIGVVVLLLSIATLMVGLRVMCRTLIKRFELDDMAAVMTLVMTRYGLGRHEWTLSDENLLLYRRAFWVSILFYMMTLFWAKMTFLLHYHRLMPVSRMRYVYLGSIAFLSLWGVSQIILAFIQCIPLKALWDPSIKGKCLQNTLSLWYFNGVFNIVTDFAIIILPLPIYWKIQLPRTQKVYVMCIFGLGFFTVAVSILRMQWLKPASDQTWWNATAASWSLAELTSAITCACLPTFKPLITRVKPFFTRSSKGDSTVLLQMRNPETDEESSLAVIGSLEQLSQGHKKPSRVCLYGTQTSCGIQTQISTR</sequence>
<accession>A0A9P9IJC7</accession>
<name>A0A9P9IJC7_9HYPO</name>
<gene>
    <name evidence="8" type="ORF">EDB81DRAFT_665047</name>
</gene>
<keyword evidence="9" id="KW-1185">Reference proteome</keyword>
<dbReference type="OrthoDB" id="10017208at2759"/>
<evidence type="ECO:0000259" key="7">
    <source>
        <dbReference type="Pfam" id="PF20684"/>
    </source>
</evidence>
<dbReference type="Pfam" id="PF20684">
    <property type="entry name" value="Fung_rhodopsin"/>
    <property type="match status" value="1"/>
</dbReference>
<keyword evidence="2 6" id="KW-0812">Transmembrane</keyword>
<feature type="transmembrane region" description="Helical" evidence="6">
    <location>
        <begin position="162"/>
        <end position="184"/>
    </location>
</feature>
<dbReference type="PANTHER" id="PTHR33048:SF47">
    <property type="entry name" value="INTEGRAL MEMBRANE PROTEIN-RELATED"/>
    <property type="match status" value="1"/>
</dbReference>
<evidence type="ECO:0000256" key="5">
    <source>
        <dbReference type="ARBA" id="ARBA00038359"/>
    </source>
</evidence>
<dbReference type="InterPro" id="IPR049326">
    <property type="entry name" value="Rhodopsin_dom_fungi"/>
</dbReference>
<proteinExistence type="inferred from homology"/>
<evidence type="ECO:0000256" key="2">
    <source>
        <dbReference type="ARBA" id="ARBA00022692"/>
    </source>
</evidence>
<dbReference type="Proteomes" id="UP000738349">
    <property type="component" value="Unassembled WGS sequence"/>
</dbReference>
<dbReference type="InterPro" id="IPR052337">
    <property type="entry name" value="SAT4-like"/>
</dbReference>
<reference evidence="8" key="1">
    <citation type="journal article" date="2021" name="Nat. Commun.">
        <title>Genetic determinants of endophytism in the Arabidopsis root mycobiome.</title>
        <authorList>
            <person name="Mesny F."/>
            <person name="Miyauchi S."/>
            <person name="Thiergart T."/>
            <person name="Pickel B."/>
            <person name="Atanasova L."/>
            <person name="Karlsson M."/>
            <person name="Huettel B."/>
            <person name="Barry K.W."/>
            <person name="Haridas S."/>
            <person name="Chen C."/>
            <person name="Bauer D."/>
            <person name="Andreopoulos W."/>
            <person name="Pangilinan J."/>
            <person name="LaButti K."/>
            <person name="Riley R."/>
            <person name="Lipzen A."/>
            <person name="Clum A."/>
            <person name="Drula E."/>
            <person name="Henrissat B."/>
            <person name="Kohler A."/>
            <person name="Grigoriev I.V."/>
            <person name="Martin F.M."/>
            <person name="Hacquard S."/>
        </authorList>
    </citation>
    <scope>NUCLEOTIDE SEQUENCE</scope>
    <source>
        <strain evidence="8">MPI-CAGE-AT-0147</strain>
    </source>
</reference>
<feature type="transmembrane region" description="Helical" evidence="6">
    <location>
        <begin position="196"/>
        <end position="214"/>
    </location>
</feature>
<dbReference type="AlphaFoldDB" id="A0A9P9IJC7"/>
<comment type="caution">
    <text evidence="8">The sequence shown here is derived from an EMBL/GenBank/DDBJ whole genome shotgun (WGS) entry which is preliminary data.</text>
</comment>
<organism evidence="8 9">
    <name type="scientific">Dactylonectria macrodidyma</name>
    <dbReference type="NCBI Taxonomy" id="307937"/>
    <lineage>
        <taxon>Eukaryota</taxon>
        <taxon>Fungi</taxon>
        <taxon>Dikarya</taxon>
        <taxon>Ascomycota</taxon>
        <taxon>Pezizomycotina</taxon>
        <taxon>Sordariomycetes</taxon>
        <taxon>Hypocreomycetidae</taxon>
        <taxon>Hypocreales</taxon>
        <taxon>Nectriaceae</taxon>
        <taxon>Dactylonectria</taxon>
    </lineage>
</organism>
<evidence type="ECO:0000256" key="1">
    <source>
        <dbReference type="ARBA" id="ARBA00004141"/>
    </source>
</evidence>
<evidence type="ECO:0000313" key="9">
    <source>
        <dbReference type="Proteomes" id="UP000738349"/>
    </source>
</evidence>
<evidence type="ECO:0000256" key="6">
    <source>
        <dbReference type="SAM" id="Phobius"/>
    </source>
</evidence>
<comment type="similarity">
    <text evidence="5">Belongs to the SAT4 family.</text>
</comment>